<comment type="function">
    <text evidence="6">Catalyzes the reduction of dTDP-6-deoxy-L-lyxo-4-hexulose to yield dTDP-L-rhamnose.</text>
</comment>
<dbReference type="GO" id="GO:0008831">
    <property type="term" value="F:dTDP-4-dehydrorhamnose reductase activity"/>
    <property type="evidence" value="ECO:0007669"/>
    <property type="project" value="UniProtKB-EC"/>
</dbReference>
<dbReference type="EMBL" id="CP000606">
    <property type="protein sequence ID" value="ABO23272.1"/>
    <property type="molecule type" value="Genomic_DNA"/>
</dbReference>
<dbReference type="InterPro" id="IPR005913">
    <property type="entry name" value="dTDP_dehydrorham_reduct"/>
</dbReference>
<dbReference type="UniPathway" id="UPA00124"/>
<evidence type="ECO:0000256" key="4">
    <source>
        <dbReference type="ARBA" id="ARBA00017099"/>
    </source>
</evidence>
<dbReference type="Proteomes" id="UP000001558">
    <property type="component" value="Chromosome"/>
</dbReference>
<evidence type="ECO:0000259" key="7">
    <source>
        <dbReference type="Pfam" id="PF04321"/>
    </source>
</evidence>
<evidence type="ECO:0000256" key="1">
    <source>
        <dbReference type="ARBA" id="ARBA00004781"/>
    </source>
</evidence>
<dbReference type="NCBIfam" id="TIGR01214">
    <property type="entry name" value="rmlD"/>
    <property type="match status" value="1"/>
</dbReference>
<sequence length="288" mass="31523">MKVLVTGCNGQVGHCLVEQLQGKAEILAVDAQELDITQQQAVNDVVNKFIPDVIINAAAHTAVDRAETEQEQSYKVNCDGPKYLAQAAQSIGASILHISTDYVFEGNKDGLYNEEDVTNPQGVYGASKLAGEQAVIQACEKHIILRTAWVFGQHGNNFVKTMLRLGQERDSLSIVGDQFGGPTYAADIAVALIHIAQQAHAGKNAWGVYHFSGMPHVNWYQFADAIFTKAVEQNILEKAPTLTSISTLQYPTPAKRPTNSKLDCHKIKSIFGILPSDWVKALTEIKEY</sequence>
<dbReference type="CDD" id="cd05254">
    <property type="entry name" value="dTDP_HR_like_SDR_e"/>
    <property type="match status" value="1"/>
</dbReference>
<dbReference type="PANTHER" id="PTHR10491">
    <property type="entry name" value="DTDP-4-DEHYDRORHAMNOSE REDUCTASE"/>
    <property type="match status" value="1"/>
</dbReference>
<dbReference type="InterPro" id="IPR029903">
    <property type="entry name" value="RmlD-like-bd"/>
</dbReference>
<dbReference type="EC" id="1.1.1.133" evidence="3 6"/>
<dbReference type="PANTHER" id="PTHR10491:SF4">
    <property type="entry name" value="METHIONINE ADENOSYLTRANSFERASE 2 SUBUNIT BETA"/>
    <property type="match status" value="1"/>
</dbReference>
<evidence type="ECO:0000313" key="9">
    <source>
        <dbReference type="Proteomes" id="UP000001558"/>
    </source>
</evidence>
<evidence type="ECO:0000256" key="2">
    <source>
        <dbReference type="ARBA" id="ARBA00010944"/>
    </source>
</evidence>
<dbReference type="AlphaFoldDB" id="A3QCS4"/>
<gene>
    <name evidence="8" type="ordered locus">Shew_1403</name>
</gene>
<dbReference type="GO" id="GO:0019305">
    <property type="term" value="P:dTDP-rhamnose biosynthetic process"/>
    <property type="evidence" value="ECO:0007669"/>
    <property type="project" value="UniProtKB-UniPathway"/>
</dbReference>
<dbReference type="OrthoDB" id="9803892at2"/>
<evidence type="ECO:0000256" key="6">
    <source>
        <dbReference type="RuleBase" id="RU364082"/>
    </source>
</evidence>
<evidence type="ECO:0000256" key="3">
    <source>
        <dbReference type="ARBA" id="ARBA00012929"/>
    </source>
</evidence>
<dbReference type="HOGENOM" id="CLU_045518_1_2_6"/>
<dbReference type="GO" id="GO:0009243">
    <property type="term" value="P:O antigen biosynthetic process"/>
    <property type="evidence" value="ECO:0007669"/>
    <property type="project" value="UniProtKB-UniPathway"/>
</dbReference>
<proteinExistence type="inferred from homology"/>
<dbReference type="RefSeq" id="WP_011865204.1">
    <property type="nucleotide sequence ID" value="NC_009092.1"/>
</dbReference>
<feature type="domain" description="RmlD-like substrate binding" evidence="7">
    <location>
        <begin position="1"/>
        <end position="285"/>
    </location>
</feature>
<organism evidence="8 9">
    <name type="scientific">Shewanella loihica (strain ATCC BAA-1088 / PV-4)</name>
    <dbReference type="NCBI Taxonomy" id="323850"/>
    <lineage>
        <taxon>Bacteria</taxon>
        <taxon>Pseudomonadati</taxon>
        <taxon>Pseudomonadota</taxon>
        <taxon>Gammaproteobacteria</taxon>
        <taxon>Alteromonadales</taxon>
        <taxon>Shewanellaceae</taxon>
        <taxon>Shewanella</taxon>
    </lineage>
</organism>
<dbReference type="KEGG" id="slo:Shew_1403"/>
<dbReference type="UniPathway" id="UPA00281"/>
<dbReference type="Gene3D" id="3.40.50.720">
    <property type="entry name" value="NAD(P)-binding Rossmann-like Domain"/>
    <property type="match status" value="1"/>
</dbReference>
<evidence type="ECO:0000313" key="8">
    <source>
        <dbReference type="EMBL" id="ABO23272.1"/>
    </source>
</evidence>
<dbReference type="Gene3D" id="3.90.25.10">
    <property type="entry name" value="UDP-galactose 4-epimerase, domain 1"/>
    <property type="match status" value="1"/>
</dbReference>
<protein>
    <recommendedName>
        <fullName evidence="4 6">dTDP-4-dehydrorhamnose reductase</fullName>
        <ecNumber evidence="3 6">1.1.1.133</ecNumber>
    </recommendedName>
</protein>
<keyword evidence="9" id="KW-1185">Reference proteome</keyword>
<keyword evidence="6" id="KW-0521">NADP</keyword>
<comment type="similarity">
    <text evidence="2 6">Belongs to the dTDP-4-dehydrorhamnose reductase family.</text>
</comment>
<evidence type="ECO:0000256" key="5">
    <source>
        <dbReference type="ARBA" id="ARBA00048200"/>
    </source>
</evidence>
<dbReference type="Pfam" id="PF04321">
    <property type="entry name" value="RmlD_sub_bind"/>
    <property type="match status" value="1"/>
</dbReference>
<reference evidence="8 9" key="1">
    <citation type="submission" date="2007-03" db="EMBL/GenBank/DDBJ databases">
        <title>Complete sequence of Shewanella loihica PV-4.</title>
        <authorList>
            <consortium name="US DOE Joint Genome Institute"/>
            <person name="Copeland A."/>
            <person name="Lucas S."/>
            <person name="Lapidus A."/>
            <person name="Barry K."/>
            <person name="Detter J.C."/>
            <person name="Glavina del Rio T."/>
            <person name="Hammon N."/>
            <person name="Israni S."/>
            <person name="Dalin E."/>
            <person name="Tice H."/>
            <person name="Pitluck S."/>
            <person name="Chain P."/>
            <person name="Malfatti S."/>
            <person name="Shin M."/>
            <person name="Vergez L."/>
            <person name="Schmutz J."/>
            <person name="Larimer F."/>
            <person name="Land M."/>
            <person name="Hauser L."/>
            <person name="Kyrpides N."/>
            <person name="Mikhailova N."/>
            <person name="Romine M.F."/>
            <person name="Serres G."/>
            <person name="Fredrickson J."/>
            <person name="Tiedje J."/>
            <person name="Richardson P."/>
        </authorList>
    </citation>
    <scope>NUCLEOTIDE SEQUENCE [LARGE SCALE GENOMIC DNA]</scope>
    <source>
        <strain evidence="9">ATCC BAA-1088 / PV-4</strain>
    </source>
</reference>
<comment type="pathway">
    <text evidence="1 6">Carbohydrate biosynthesis; dTDP-L-rhamnose biosynthesis.</text>
</comment>
<dbReference type="STRING" id="323850.Shew_1403"/>
<name>A3QCS4_SHELP</name>
<dbReference type="FunFam" id="3.40.50.720:FF:000159">
    <property type="entry name" value="dTDP-4-dehydrorhamnose reductase"/>
    <property type="match status" value="1"/>
</dbReference>
<accession>A3QCS4</accession>
<dbReference type="InterPro" id="IPR036291">
    <property type="entry name" value="NAD(P)-bd_dom_sf"/>
</dbReference>
<dbReference type="SUPFAM" id="SSF51735">
    <property type="entry name" value="NAD(P)-binding Rossmann-fold domains"/>
    <property type="match status" value="1"/>
</dbReference>
<comment type="catalytic activity">
    <reaction evidence="5 6">
        <text>dTDP-beta-L-rhamnose + NADP(+) = dTDP-4-dehydro-beta-L-rhamnose + NADPH + H(+)</text>
        <dbReference type="Rhea" id="RHEA:21796"/>
        <dbReference type="ChEBI" id="CHEBI:15378"/>
        <dbReference type="ChEBI" id="CHEBI:57510"/>
        <dbReference type="ChEBI" id="CHEBI:57783"/>
        <dbReference type="ChEBI" id="CHEBI:58349"/>
        <dbReference type="ChEBI" id="CHEBI:62830"/>
        <dbReference type="EC" id="1.1.1.133"/>
    </reaction>
</comment>
<dbReference type="eggNOG" id="COG1091">
    <property type="taxonomic scope" value="Bacteria"/>
</dbReference>
<keyword evidence="6 8" id="KW-0560">Oxidoreductase</keyword>
<comment type="cofactor">
    <cofactor evidence="6">
        <name>Mg(2+)</name>
        <dbReference type="ChEBI" id="CHEBI:18420"/>
    </cofactor>
    <text evidence="6">Binds 1 Mg(2+) ion per monomer.</text>
</comment>